<dbReference type="VEuPathDB" id="FungiDB:GGTG_05018"/>
<dbReference type="GeneID" id="20345476"/>
<evidence type="ECO:0000259" key="2">
    <source>
        <dbReference type="Pfam" id="PF07985"/>
    </source>
</evidence>
<evidence type="ECO:0000313" key="5">
    <source>
        <dbReference type="Proteomes" id="UP000006039"/>
    </source>
</evidence>
<feature type="domain" description="SRR1-like" evidence="2">
    <location>
        <begin position="101"/>
        <end position="282"/>
    </location>
</feature>
<proteinExistence type="predicted"/>
<dbReference type="EMBL" id="GL385396">
    <property type="protein sequence ID" value="EJT79936.1"/>
    <property type="molecule type" value="Genomic_DNA"/>
</dbReference>
<reference evidence="3" key="2">
    <citation type="submission" date="2010-07" db="EMBL/GenBank/DDBJ databases">
        <authorList>
            <consortium name="The Broad Institute Genome Sequencing Platform"/>
            <consortium name="Broad Institute Genome Sequencing Center for Infectious Disease"/>
            <person name="Ma L.-J."/>
            <person name="Dead R."/>
            <person name="Young S."/>
            <person name="Zeng Q."/>
            <person name="Koehrsen M."/>
            <person name="Alvarado L."/>
            <person name="Berlin A."/>
            <person name="Chapman S.B."/>
            <person name="Chen Z."/>
            <person name="Freedman E."/>
            <person name="Gellesch M."/>
            <person name="Goldberg J."/>
            <person name="Griggs A."/>
            <person name="Gujja S."/>
            <person name="Heilman E.R."/>
            <person name="Heiman D."/>
            <person name="Hepburn T."/>
            <person name="Howarth C."/>
            <person name="Jen D."/>
            <person name="Larson L."/>
            <person name="Mehta T."/>
            <person name="Neiman D."/>
            <person name="Pearson M."/>
            <person name="Roberts A."/>
            <person name="Saif S."/>
            <person name="Shea T."/>
            <person name="Shenoy N."/>
            <person name="Sisk P."/>
            <person name="Stolte C."/>
            <person name="Sykes S."/>
            <person name="Walk T."/>
            <person name="White J."/>
            <person name="Yandava C."/>
            <person name="Haas B."/>
            <person name="Nusbaum C."/>
            <person name="Birren B."/>
        </authorList>
    </citation>
    <scope>NUCLEOTIDE SEQUENCE</scope>
    <source>
        <strain evidence="3">R3-111a-1</strain>
    </source>
</reference>
<accession>J3NUR2</accession>
<feature type="region of interest" description="Disordered" evidence="1">
    <location>
        <begin position="1"/>
        <end position="65"/>
    </location>
</feature>
<sequence length="292" mass="31621">MPPPQADPGSAWTTVSSRRRKGTTTTTTTTTNTTTTTTSSSSSSSYQPPNKQETGVPAAAAPITMPPPDDLEAAVDEISATYTHIRDRWLAGPAYAALRSLIRSAAPSHAPVTAAVCLGNGPLHAPDSNWDRRRSAHVQTAALLALIDLLSEPEEATPPPPQPAQKIRCVFQEPEYTPADVAFIERMGHVVVEDPAAFDMVSESGLLWGVHMYHEVYSRALGGAQPAMFVGTKWTTWDEVPDDDGTIKDSLAKVARIHQTYDMLEFPPDEASFSFGDTCIYWRKAATAATRR</sequence>
<reference evidence="3" key="3">
    <citation type="submission" date="2010-09" db="EMBL/GenBank/DDBJ databases">
        <title>Annotation of Gaeumannomyces graminis var. tritici R3-111a-1.</title>
        <authorList>
            <consortium name="The Broad Institute Genome Sequencing Platform"/>
            <person name="Ma L.-J."/>
            <person name="Dead R."/>
            <person name="Young S.K."/>
            <person name="Zeng Q."/>
            <person name="Gargeya S."/>
            <person name="Fitzgerald M."/>
            <person name="Haas B."/>
            <person name="Abouelleil A."/>
            <person name="Alvarado L."/>
            <person name="Arachchi H.M."/>
            <person name="Berlin A."/>
            <person name="Brown A."/>
            <person name="Chapman S.B."/>
            <person name="Chen Z."/>
            <person name="Dunbar C."/>
            <person name="Freedman E."/>
            <person name="Gearin G."/>
            <person name="Gellesch M."/>
            <person name="Goldberg J."/>
            <person name="Griggs A."/>
            <person name="Gujja S."/>
            <person name="Heiman D."/>
            <person name="Howarth C."/>
            <person name="Larson L."/>
            <person name="Lui A."/>
            <person name="MacDonald P.J.P."/>
            <person name="Mehta T."/>
            <person name="Montmayeur A."/>
            <person name="Murphy C."/>
            <person name="Neiman D."/>
            <person name="Pearson M."/>
            <person name="Priest M."/>
            <person name="Roberts A."/>
            <person name="Saif S."/>
            <person name="Shea T."/>
            <person name="Shenoy N."/>
            <person name="Sisk P."/>
            <person name="Stolte C."/>
            <person name="Sykes S."/>
            <person name="Yandava C."/>
            <person name="Wortman J."/>
            <person name="Nusbaum C."/>
            <person name="Birren B."/>
        </authorList>
    </citation>
    <scope>NUCLEOTIDE SEQUENCE</scope>
    <source>
        <strain evidence="3">R3-111a-1</strain>
    </source>
</reference>
<reference evidence="5" key="1">
    <citation type="submission" date="2010-07" db="EMBL/GenBank/DDBJ databases">
        <title>The genome sequence of Gaeumannomyces graminis var. tritici strain R3-111a-1.</title>
        <authorList>
            <consortium name="The Broad Institute Genome Sequencing Platform"/>
            <person name="Ma L.-J."/>
            <person name="Dead R."/>
            <person name="Young S."/>
            <person name="Zeng Q."/>
            <person name="Koehrsen M."/>
            <person name="Alvarado L."/>
            <person name="Berlin A."/>
            <person name="Chapman S.B."/>
            <person name="Chen Z."/>
            <person name="Freedman E."/>
            <person name="Gellesch M."/>
            <person name="Goldberg J."/>
            <person name="Griggs A."/>
            <person name="Gujja S."/>
            <person name="Heilman E.R."/>
            <person name="Heiman D."/>
            <person name="Hepburn T."/>
            <person name="Howarth C."/>
            <person name="Jen D."/>
            <person name="Larson L."/>
            <person name="Mehta T."/>
            <person name="Neiman D."/>
            <person name="Pearson M."/>
            <person name="Roberts A."/>
            <person name="Saif S."/>
            <person name="Shea T."/>
            <person name="Shenoy N."/>
            <person name="Sisk P."/>
            <person name="Stolte C."/>
            <person name="Sykes S."/>
            <person name="Walk T."/>
            <person name="White J."/>
            <person name="Yandava C."/>
            <person name="Haas B."/>
            <person name="Nusbaum C."/>
            <person name="Birren B."/>
        </authorList>
    </citation>
    <scope>NUCLEOTIDE SEQUENCE [LARGE SCALE GENOMIC DNA]</scope>
    <source>
        <strain evidence="5">R3-111a-1</strain>
    </source>
</reference>
<gene>
    <name evidence="4" type="primary">20345476</name>
    <name evidence="3" type="ORF">GGTG_05018</name>
</gene>
<dbReference type="STRING" id="644352.J3NUR2"/>
<dbReference type="HOGENOM" id="CLU_048152_0_0_1"/>
<organism evidence="3">
    <name type="scientific">Gaeumannomyces tritici (strain R3-111a-1)</name>
    <name type="common">Wheat and barley take-all root rot fungus</name>
    <name type="synonym">Gaeumannomyces graminis var. tritici</name>
    <dbReference type="NCBI Taxonomy" id="644352"/>
    <lineage>
        <taxon>Eukaryota</taxon>
        <taxon>Fungi</taxon>
        <taxon>Dikarya</taxon>
        <taxon>Ascomycota</taxon>
        <taxon>Pezizomycotina</taxon>
        <taxon>Sordariomycetes</taxon>
        <taxon>Sordariomycetidae</taxon>
        <taxon>Magnaporthales</taxon>
        <taxon>Magnaporthaceae</taxon>
        <taxon>Gaeumannomyces</taxon>
    </lineage>
</organism>
<dbReference type="PANTHER" id="PTHR42080:SF1">
    <property type="entry name" value="SRR1-LIKE DOMAIN-CONTAINING PROTEIN"/>
    <property type="match status" value="1"/>
</dbReference>
<dbReference type="PANTHER" id="PTHR42080">
    <property type="entry name" value="SRR1 DOMAIN-CONTAINING PROTEIN"/>
    <property type="match status" value="1"/>
</dbReference>
<keyword evidence="5" id="KW-1185">Reference proteome</keyword>
<name>J3NUR2_GAET3</name>
<protein>
    <recommendedName>
        <fullName evidence="2">SRR1-like domain-containing protein</fullName>
    </recommendedName>
</protein>
<dbReference type="eggNOG" id="ENOG502SC31">
    <property type="taxonomic scope" value="Eukaryota"/>
</dbReference>
<evidence type="ECO:0000313" key="3">
    <source>
        <dbReference type="EMBL" id="EJT79936.1"/>
    </source>
</evidence>
<dbReference type="OrthoDB" id="5318346at2759"/>
<evidence type="ECO:0000313" key="4">
    <source>
        <dbReference type="EnsemblFungi" id="EJT79936"/>
    </source>
</evidence>
<dbReference type="Proteomes" id="UP000006039">
    <property type="component" value="Unassembled WGS sequence"/>
</dbReference>
<evidence type="ECO:0000256" key="1">
    <source>
        <dbReference type="SAM" id="MobiDB-lite"/>
    </source>
</evidence>
<dbReference type="AlphaFoldDB" id="J3NUR2"/>
<dbReference type="EnsemblFungi" id="EJT79936">
    <property type="protein sequence ID" value="EJT79936"/>
    <property type="gene ID" value="GGTG_05018"/>
</dbReference>
<feature type="compositionally biased region" description="Low complexity" evidence="1">
    <location>
        <begin position="23"/>
        <end position="45"/>
    </location>
</feature>
<reference evidence="4" key="5">
    <citation type="submission" date="2018-04" db="UniProtKB">
        <authorList>
            <consortium name="EnsemblFungi"/>
        </authorList>
    </citation>
    <scope>IDENTIFICATION</scope>
    <source>
        <strain evidence="4">R3-111a-1</strain>
    </source>
</reference>
<reference evidence="4" key="4">
    <citation type="journal article" date="2015" name="G3 (Bethesda)">
        <title>Genome sequences of three phytopathogenic species of the Magnaporthaceae family of fungi.</title>
        <authorList>
            <person name="Okagaki L.H."/>
            <person name="Nunes C.C."/>
            <person name="Sailsbery J."/>
            <person name="Clay B."/>
            <person name="Brown D."/>
            <person name="John T."/>
            <person name="Oh Y."/>
            <person name="Young N."/>
            <person name="Fitzgerald M."/>
            <person name="Haas B.J."/>
            <person name="Zeng Q."/>
            <person name="Young S."/>
            <person name="Adiconis X."/>
            <person name="Fan L."/>
            <person name="Levin J.Z."/>
            <person name="Mitchell T.K."/>
            <person name="Okubara P.A."/>
            <person name="Farman M.L."/>
            <person name="Kohn L.M."/>
            <person name="Birren B."/>
            <person name="Ma L.-J."/>
            <person name="Dean R.A."/>
        </authorList>
    </citation>
    <scope>NUCLEOTIDE SEQUENCE</scope>
    <source>
        <strain evidence="4">R3-111a-1</strain>
    </source>
</reference>
<dbReference type="Pfam" id="PF07985">
    <property type="entry name" value="SRR1"/>
    <property type="match status" value="1"/>
</dbReference>
<dbReference type="InterPro" id="IPR012942">
    <property type="entry name" value="SRR1-like"/>
</dbReference>
<dbReference type="RefSeq" id="XP_009221081.1">
    <property type="nucleotide sequence ID" value="XM_009222817.1"/>
</dbReference>